<keyword evidence="5" id="KW-1185">Reference proteome</keyword>
<dbReference type="Gene3D" id="3.30.530.20">
    <property type="match status" value="1"/>
</dbReference>
<dbReference type="SUPFAM" id="SSF55961">
    <property type="entry name" value="Bet v1-like"/>
    <property type="match status" value="1"/>
</dbReference>
<dbReference type="InterPro" id="IPR000916">
    <property type="entry name" value="Bet_v_I/MLP"/>
</dbReference>
<evidence type="ECO:0000256" key="2">
    <source>
        <dbReference type="RuleBase" id="RU000409"/>
    </source>
</evidence>
<evidence type="ECO:0000313" key="5">
    <source>
        <dbReference type="Proteomes" id="UP001291926"/>
    </source>
</evidence>
<feature type="domain" description="Bet v I/Major latex protein" evidence="3">
    <location>
        <begin position="1"/>
        <end position="155"/>
    </location>
</feature>
<comment type="similarity">
    <text evidence="1 2">Belongs to the BetVI family.</text>
</comment>
<comment type="caution">
    <text evidence="4">The sequence shown here is derived from an EMBL/GenBank/DDBJ whole genome shotgun (WGS) entry which is preliminary data.</text>
</comment>
<dbReference type="Pfam" id="PF00407">
    <property type="entry name" value="Bet_v_1"/>
    <property type="match status" value="1"/>
</dbReference>
<proteinExistence type="inferred from homology"/>
<dbReference type="PROSITE" id="PS00451">
    <property type="entry name" value="PATHOGENESIS_BETVI"/>
    <property type="match status" value="1"/>
</dbReference>
<dbReference type="PANTHER" id="PTHR31213">
    <property type="entry name" value="OS08G0374000 PROTEIN-RELATED"/>
    <property type="match status" value="1"/>
</dbReference>
<accession>A0ABR0CNE0</accession>
<evidence type="ECO:0000256" key="1">
    <source>
        <dbReference type="ARBA" id="ARBA00009744"/>
    </source>
</evidence>
<dbReference type="InterPro" id="IPR050279">
    <property type="entry name" value="Plant_def-hormone_signal"/>
</dbReference>
<dbReference type="CDD" id="cd07816">
    <property type="entry name" value="Bet_v1-like"/>
    <property type="match status" value="1"/>
</dbReference>
<dbReference type="Proteomes" id="UP001291926">
    <property type="component" value="Unassembled WGS sequence"/>
</dbReference>
<dbReference type="EMBL" id="JAYDYQ010002688">
    <property type="protein sequence ID" value="KAK4478240.1"/>
    <property type="molecule type" value="Genomic_DNA"/>
</dbReference>
<keyword evidence="2" id="KW-0568">Pathogenesis-related protein</keyword>
<keyword evidence="2" id="KW-0611">Plant defense</keyword>
<dbReference type="PRINTS" id="PR00634">
    <property type="entry name" value="BETALLERGEN"/>
</dbReference>
<dbReference type="InterPro" id="IPR023393">
    <property type="entry name" value="START-like_dom_sf"/>
</dbReference>
<name>A0ABR0CNE0_9LAMI</name>
<reference evidence="4 5" key="1">
    <citation type="journal article" date="2023" name="bioRxiv">
        <title>Genome report: Whole genome sequence and annotation of Penstemon davidsonii.</title>
        <authorList>
            <person name="Ostevik K.L."/>
            <person name="Alabady M."/>
            <person name="Zhang M."/>
            <person name="Rausher M.D."/>
        </authorList>
    </citation>
    <scope>NUCLEOTIDE SEQUENCE [LARGE SCALE GENOMIC DNA]</scope>
    <source>
        <strain evidence="4">DNT005</strain>
        <tissue evidence="4">Whole leaf</tissue>
    </source>
</reference>
<dbReference type="InterPro" id="IPR024949">
    <property type="entry name" value="Bet_v_I_allergen"/>
</dbReference>
<protein>
    <recommendedName>
        <fullName evidence="3">Bet v I/Major latex protein domain-containing protein</fullName>
    </recommendedName>
</protein>
<organism evidence="4 5">
    <name type="scientific">Penstemon davidsonii</name>
    <dbReference type="NCBI Taxonomy" id="160366"/>
    <lineage>
        <taxon>Eukaryota</taxon>
        <taxon>Viridiplantae</taxon>
        <taxon>Streptophyta</taxon>
        <taxon>Embryophyta</taxon>
        <taxon>Tracheophyta</taxon>
        <taxon>Spermatophyta</taxon>
        <taxon>Magnoliopsida</taxon>
        <taxon>eudicotyledons</taxon>
        <taxon>Gunneridae</taxon>
        <taxon>Pentapetalae</taxon>
        <taxon>asterids</taxon>
        <taxon>lamiids</taxon>
        <taxon>Lamiales</taxon>
        <taxon>Plantaginaceae</taxon>
        <taxon>Cheloneae</taxon>
        <taxon>Penstemon</taxon>
    </lineage>
</organism>
<sequence>MGVKSFFHEIKSKVSPSRLFKALVTESPEVGPKFMSQYVKSVEIVEGHGVTPGCVIKTNFHDGAPSKYMKHRIDAVDTENYLCKYTLIEGDALGDKLEKVCSVLKFEGTDDGGCTIKVTNDYHAKGDLEVNDDEIKKGKDETIGLYKACEDYLTANPSVCA</sequence>
<evidence type="ECO:0000259" key="3">
    <source>
        <dbReference type="Pfam" id="PF00407"/>
    </source>
</evidence>
<dbReference type="PANTHER" id="PTHR31213:SF157">
    <property type="entry name" value="MAJOR ALLERGEN MAL D 1-LIKE"/>
    <property type="match status" value="1"/>
</dbReference>
<gene>
    <name evidence="4" type="ORF">RD792_017523</name>
</gene>
<evidence type="ECO:0000313" key="4">
    <source>
        <dbReference type="EMBL" id="KAK4478240.1"/>
    </source>
</evidence>